<evidence type="ECO:0000256" key="1">
    <source>
        <dbReference type="SAM" id="MobiDB-lite"/>
    </source>
</evidence>
<dbReference type="Gene3D" id="3.40.50.1820">
    <property type="entry name" value="alpha/beta hydrolase"/>
    <property type="match status" value="1"/>
</dbReference>
<dbReference type="GO" id="GO:0016787">
    <property type="term" value="F:hydrolase activity"/>
    <property type="evidence" value="ECO:0007669"/>
    <property type="project" value="UniProtKB-KW"/>
</dbReference>
<dbReference type="EMBL" id="JARVKF010000020">
    <property type="protein sequence ID" value="KAK9425344.1"/>
    <property type="molecule type" value="Genomic_DNA"/>
</dbReference>
<keyword evidence="4" id="KW-1185">Reference proteome</keyword>
<name>A0ABR2VEK2_9PEZI</name>
<evidence type="ECO:0000313" key="3">
    <source>
        <dbReference type="EMBL" id="KAK9425344.1"/>
    </source>
</evidence>
<evidence type="ECO:0000313" key="4">
    <source>
        <dbReference type="Proteomes" id="UP001408356"/>
    </source>
</evidence>
<evidence type="ECO:0000259" key="2">
    <source>
        <dbReference type="Pfam" id="PF00135"/>
    </source>
</evidence>
<dbReference type="Pfam" id="PF00135">
    <property type="entry name" value="COesterase"/>
    <property type="match status" value="1"/>
</dbReference>
<dbReference type="SUPFAM" id="SSF53474">
    <property type="entry name" value="alpha/beta-Hydrolases"/>
    <property type="match status" value="1"/>
</dbReference>
<accession>A0ABR2VEK2</accession>
<gene>
    <name evidence="3" type="ORF">SUNI508_13145</name>
</gene>
<keyword evidence="3" id="KW-0378">Hydrolase</keyword>
<dbReference type="InterPro" id="IPR029058">
    <property type="entry name" value="AB_hydrolase_fold"/>
</dbReference>
<dbReference type="Proteomes" id="UP001408356">
    <property type="component" value="Unassembled WGS sequence"/>
</dbReference>
<feature type="region of interest" description="Disordered" evidence="1">
    <location>
        <begin position="91"/>
        <end position="112"/>
    </location>
</feature>
<comment type="caution">
    <text evidence="3">The sequence shown here is derived from an EMBL/GenBank/DDBJ whole genome shotgun (WGS) entry which is preliminary data.</text>
</comment>
<sequence length="162" mass="17452">MAATLVYSSLGATLHGVKSDNVWQFRGLGYASIPRRFASPAPPADPSGDVDCTRFGPRCPQNNIAARHLLQIPEDEPAPEEDEDELGCLSLDVTMPELPNDSGARSAAATTGLQATEPHTDAFDLFEDDAVLLKKLYGIVADRPWKPWLNSGETLASRTSDS</sequence>
<organism evidence="3 4">
    <name type="scientific">Seiridium unicorne</name>
    <dbReference type="NCBI Taxonomy" id="138068"/>
    <lineage>
        <taxon>Eukaryota</taxon>
        <taxon>Fungi</taxon>
        <taxon>Dikarya</taxon>
        <taxon>Ascomycota</taxon>
        <taxon>Pezizomycotina</taxon>
        <taxon>Sordariomycetes</taxon>
        <taxon>Xylariomycetidae</taxon>
        <taxon>Amphisphaeriales</taxon>
        <taxon>Sporocadaceae</taxon>
        <taxon>Seiridium</taxon>
    </lineage>
</organism>
<proteinExistence type="predicted"/>
<protein>
    <submittedName>
        <fullName evidence="3">Carboxylic ester hydrolase</fullName>
    </submittedName>
</protein>
<dbReference type="InterPro" id="IPR002018">
    <property type="entry name" value="CarbesteraseB"/>
</dbReference>
<feature type="domain" description="Carboxylesterase type B" evidence="2">
    <location>
        <begin position="17"/>
        <end position="98"/>
    </location>
</feature>
<reference evidence="3 4" key="1">
    <citation type="journal article" date="2024" name="J. Plant Pathol.">
        <title>Sequence and assembly of the genome of Seiridium unicorne, isolate CBS 538.82, causal agent of cypress canker disease.</title>
        <authorList>
            <person name="Scali E."/>
            <person name="Rocca G.D."/>
            <person name="Danti R."/>
            <person name="Garbelotto M."/>
            <person name="Barberini S."/>
            <person name="Baroncelli R."/>
            <person name="Emiliani G."/>
        </authorList>
    </citation>
    <scope>NUCLEOTIDE SEQUENCE [LARGE SCALE GENOMIC DNA]</scope>
    <source>
        <strain evidence="3 4">BM-138-508</strain>
    </source>
</reference>